<comment type="caution">
    <text evidence="2">The sequence shown here is derived from an EMBL/GenBank/DDBJ whole genome shotgun (WGS) entry which is preliminary data.</text>
</comment>
<dbReference type="InterPro" id="IPR057744">
    <property type="entry name" value="OTAase-like"/>
</dbReference>
<dbReference type="OrthoDB" id="3514520at2"/>
<gene>
    <name evidence="2" type="ORF">BBOMB_0659</name>
</gene>
<dbReference type="Gene3D" id="1.20.58.520">
    <property type="entry name" value="Amidohydrolase"/>
    <property type="match status" value="1"/>
</dbReference>
<evidence type="ECO:0000259" key="1">
    <source>
        <dbReference type="Pfam" id="PF01979"/>
    </source>
</evidence>
<keyword evidence="2" id="KW-0378">Hydrolase</keyword>
<dbReference type="PANTHER" id="PTHR43135:SF3">
    <property type="entry name" value="ALPHA-D-RIBOSE 1-METHYLPHOSPHONATE 5-TRIPHOSPHATE DIPHOSPHATASE"/>
    <property type="match status" value="1"/>
</dbReference>
<dbReference type="AlphaFoldDB" id="A0A080N667"/>
<name>A0A080N667_9BIFI</name>
<reference evidence="2 3" key="1">
    <citation type="journal article" date="2014" name="Appl. Environ. Microbiol.">
        <title>Genomic encyclopedia of type strains of the genus Bifidobacterium.</title>
        <authorList>
            <person name="Milani C."/>
            <person name="Lugli G.A."/>
            <person name="Duranti S."/>
            <person name="Turroni F."/>
            <person name="Bottacini F."/>
            <person name="Mangifesta M."/>
            <person name="Sanchez B."/>
            <person name="Viappiani A."/>
            <person name="Mancabelli L."/>
            <person name="Taminiau B."/>
            <person name="Delcenserie V."/>
            <person name="Barrangou R."/>
            <person name="Margolles A."/>
            <person name="van Sinderen D."/>
            <person name="Ventura M."/>
        </authorList>
    </citation>
    <scope>NUCLEOTIDE SEQUENCE [LARGE SCALE GENOMIC DNA]</scope>
    <source>
        <strain evidence="2 3">DSM 19703</strain>
    </source>
</reference>
<dbReference type="RefSeq" id="WP_044087198.1">
    <property type="nucleotide sequence ID" value="NZ_ATLK01000001.1"/>
</dbReference>
<dbReference type="InterPro" id="IPR032466">
    <property type="entry name" value="Metal_Hydrolase"/>
</dbReference>
<dbReference type="Proteomes" id="UP000028730">
    <property type="component" value="Unassembled WGS sequence"/>
</dbReference>
<dbReference type="GO" id="GO:0016810">
    <property type="term" value="F:hydrolase activity, acting on carbon-nitrogen (but not peptide) bonds"/>
    <property type="evidence" value="ECO:0007669"/>
    <property type="project" value="InterPro"/>
</dbReference>
<dbReference type="Gene3D" id="2.30.40.10">
    <property type="entry name" value="Urease, subunit C, domain 1"/>
    <property type="match status" value="1"/>
</dbReference>
<dbReference type="InterPro" id="IPR006680">
    <property type="entry name" value="Amidohydro-rel"/>
</dbReference>
<dbReference type="PANTHER" id="PTHR43135">
    <property type="entry name" value="ALPHA-D-RIBOSE 1-METHYLPHOSPHONATE 5-TRIPHOSPHATE DIPHOSPHATASE"/>
    <property type="match status" value="1"/>
</dbReference>
<evidence type="ECO:0000313" key="3">
    <source>
        <dbReference type="Proteomes" id="UP000028730"/>
    </source>
</evidence>
<dbReference type="InterPro" id="IPR051781">
    <property type="entry name" value="Metallo-dep_Hydrolase"/>
</dbReference>
<evidence type="ECO:0000313" key="2">
    <source>
        <dbReference type="EMBL" id="KFF31314.1"/>
    </source>
</evidence>
<organism evidence="2 3">
    <name type="scientific">Bifidobacterium bombi DSM 19703</name>
    <dbReference type="NCBI Taxonomy" id="1341695"/>
    <lineage>
        <taxon>Bacteria</taxon>
        <taxon>Bacillati</taxon>
        <taxon>Actinomycetota</taxon>
        <taxon>Actinomycetes</taxon>
        <taxon>Bifidobacteriales</taxon>
        <taxon>Bifidobacteriaceae</taxon>
        <taxon>Bifidobacterium</taxon>
    </lineage>
</organism>
<dbReference type="SUPFAM" id="SSF51556">
    <property type="entry name" value="Metallo-dependent hydrolases"/>
    <property type="match status" value="1"/>
</dbReference>
<accession>A0A080N667</accession>
<dbReference type="STRING" id="1341695.BBOMB_0659"/>
<dbReference type="InterPro" id="IPR011059">
    <property type="entry name" value="Metal-dep_hydrolase_composite"/>
</dbReference>
<dbReference type="eggNOG" id="COG1228">
    <property type="taxonomic scope" value="Bacteria"/>
</dbReference>
<feature type="domain" description="Amidohydrolase-related" evidence="1">
    <location>
        <begin position="66"/>
        <end position="411"/>
    </location>
</feature>
<dbReference type="Gene3D" id="3.40.50.10910">
    <property type="entry name" value="Amidohydrolase"/>
    <property type="match status" value="1"/>
</dbReference>
<dbReference type="SUPFAM" id="SSF51338">
    <property type="entry name" value="Composite domain of metallo-dependent hydrolases"/>
    <property type="match status" value="1"/>
</dbReference>
<dbReference type="Gene3D" id="3.30.110.90">
    <property type="entry name" value="Amidohydrolase"/>
    <property type="match status" value="1"/>
</dbReference>
<protein>
    <submittedName>
        <fullName evidence="2">Amidohydrolase</fullName>
    </submittedName>
</protein>
<proteinExistence type="predicted"/>
<keyword evidence="3" id="KW-1185">Reference proteome</keyword>
<dbReference type="EMBL" id="ATLK01000001">
    <property type="protein sequence ID" value="KFF31314.1"/>
    <property type="molecule type" value="Genomic_DNA"/>
</dbReference>
<dbReference type="CDD" id="cd01299">
    <property type="entry name" value="Met_dep_hydrolase_A"/>
    <property type="match status" value="1"/>
</dbReference>
<dbReference type="Pfam" id="PF01979">
    <property type="entry name" value="Amidohydro_1"/>
    <property type="match status" value="1"/>
</dbReference>
<sequence length="449" mass="47900">MNLFEKHGIEPFAIEHATVATGDEDGRTLADTTIIVDDRGIITAIAASNETQVPEGYHKLNATGKVVSPGLINGHVHTFGDGKPLKSSSTSPEGQARLVKMMHTAPGRLMTYANSRKNVMTLLNSGVTTFRSVGDIGYELVKMRDEVNEGKLVAPRIIPAGPMMSITGGHGAPLVAIESDDPEQSQAAVEKNLDNGVGAIKIASTGGVTDSQVLGEAGTPQMTIDQMRVICEAAHANDLIVAAHAQSREGVYRALKAGVDTIEHGCELDDELTDLYLHNPNSLRGWSALEPTLSAGLPMELLPQNELGLTDIQMSNSHDVVKGMVDGARQAHEAGIKVGVGTDTAMPYVPQYDTWMEMHLMVHFAGFTPAQAFHAGTQVTAEILNVSDVTGSIEVGKSADLLVLAEDPVKNLRTLSHPLFISAAGHPVFHPNVDHFTDMDAELDKVYEA</sequence>